<name>A0A415TWT6_9FIRM</name>
<protein>
    <recommendedName>
        <fullName evidence="3">Phage tail protein</fullName>
    </recommendedName>
</protein>
<organism evidence="1 2">
    <name type="scientific">Roseburia intestinalis</name>
    <dbReference type="NCBI Taxonomy" id="166486"/>
    <lineage>
        <taxon>Bacteria</taxon>
        <taxon>Bacillati</taxon>
        <taxon>Bacillota</taxon>
        <taxon>Clostridia</taxon>
        <taxon>Lachnospirales</taxon>
        <taxon>Lachnospiraceae</taxon>
        <taxon>Roseburia</taxon>
    </lineage>
</organism>
<proteinExistence type="predicted"/>
<dbReference type="Pfam" id="PF20458">
    <property type="entry name" value="DUF6711"/>
    <property type="match status" value="1"/>
</dbReference>
<gene>
    <name evidence="1" type="ORF">DWZ31_06825</name>
</gene>
<dbReference type="Proteomes" id="UP000283586">
    <property type="component" value="Unassembled WGS sequence"/>
</dbReference>
<accession>A0A415TWT6</accession>
<dbReference type="InterPro" id="IPR046557">
    <property type="entry name" value="DUF6711"/>
</dbReference>
<reference evidence="1 2" key="1">
    <citation type="submission" date="2018-08" db="EMBL/GenBank/DDBJ databases">
        <title>A genome reference for cultivated species of the human gut microbiota.</title>
        <authorList>
            <person name="Zou Y."/>
            <person name="Xue W."/>
            <person name="Luo G."/>
        </authorList>
    </citation>
    <scope>NUCLEOTIDE SEQUENCE [LARGE SCALE GENOMIC DNA]</scope>
    <source>
        <strain evidence="1 2">AF31-21AC</strain>
    </source>
</reference>
<sequence>MAYSGFLIKVGNYTVPFRYIETKKYKCGIKGQDLNSYRDANGVLHREALSNVSIKTEWETPGDIDEAVLRPLMDNIRSQYSNTTEKKALVTAWMPEIGNYVTMYCYMPDVEYQIDYADEWTVQYGSFRLAFIGYGGVVG</sequence>
<evidence type="ECO:0008006" key="3">
    <source>
        <dbReference type="Google" id="ProtNLM"/>
    </source>
</evidence>
<evidence type="ECO:0000313" key="1">
    <source>
        <dbReference type="EMBL" id="RHN09770.1"/>
    </source>
</evidence>
<comment type="caution">
    <text evidence="1">The sequence shown here is derived from an EMBL/GenBank/DDBJ whole genome shotgun (WGS) entry which is preliminary data.</text>
</comment>
<dbReference type="EMBL" id="QRQN01000006">
    <property type="protein sequence ID" value="RHN09770.1"/>
    <property type="molecule type" value="Genomic_DNA"/>
</dbReference>
<dbReference type="AlphaFoldDB" id="A0A415TWT6"/>
<evidence type="ECO:0000313" key="2">
    <source>
        <dbReference type="Proteomes" id="UP000283586"/>
    </source>
</evidence>
<dbReference type="RefSeq" id="WP_118210430.1">
    <property type="nucleotide sequence ID" value="NZ_QRQN01000006.1"/>
</dbReference>